<dbReference type="Proteomes" id="UP001165587">
    <property type="component" value="Unassembled WGS sequence"/>
</dbReference>
<feature type="domain" description="Polysaccharide pyruvyl transferase" evidence="1">
    <location>
        <begin position="18"/>
        <end position="280"/>
    </location>
</feature>
<keyword evidence="3" id="KW-1185">Reference proteome</keyword>
<dbReference type="RefSeq" id="WP_259530989.1">
    <property type="nucleotide sequence ID" value="NZ_JANLCK010000016.1"/>
</dbReference>
<dbReference type="PANTHER" id="PTHR36836">
    <property type="entry name" value="COLANIC ACID BIOSYNTHESIS PROTEIN WCAK"/>
    <property type="match status" value="1"/>
</dbReference>
<accession>A0AA41XK78</accession>
<name>A0AA41XK78_9MICO</name>
<evidence type="ECO:0000259" key="1">
    <source>
        <dbReference type="Pfam" id="PF04230"/>
    </source>
</evidence>
<evidence type="ECO:0000313" key="3">
    <source>
        <dbReference type="Proteomes" id="UP001165587"/>
    </source>
</evidence>
<dbReference type="EMBL" id="JANLCK010000016">
    <property type="protein sequence ID" value="MCS5727900.1"/>
    <property type="molecule type" value="Genomic_DNA"/>
</dbReference>
<comment type="caution">
    <text evidence="2">The sequence shown here is derived from an EMBL/GenBank/DDBJ whole genome shotgun (WGS) entry which is preliminary data.</text>
</comment>
<reference evidence="2" key="1">
    <citation type="submission" date="2022-08" db="EMBL/GenBank/DDBJ databases">
        <authorList>
            <person name="Deng Y."/>
            <person name="Han X.-F."/>
            <person name="Zhang Y.-Q."/>
        </authorList>
    </citation>
    <scope>NUCLEOTIDE SEQUENCE</scope>
    <source>
        <strain evidence="2">CPCC 203407</strain>
    </source>
</reference>
<organism evidence="2 3">
    <name type="scientific">Herbiconiux oxytropis</name>
    <dbReference type="NCBI Taxonomy" id="2970915"/>
    <lineage>
        <taxon>Bacteria</taxon>
        <taxon>Bacillati</taxon>
        <taxon>Actinomycetota</taxon>
        <taxon>Actinomycetes</taxon>
        <taxon>Micrococcales</taxon>
        <taxon>Microbacteriaceae</taxon>
        <taxon>Herbiconiux</taxon>
    </lineage>
</organism>
<gene>
    <name evidence="2" type="ORF">N1028_18540</name>
</gene>
<dbReference type="Pfam" id="PF04230">
    <property type="entry name" value="PS_pyruv_trans"/>
    <property type="match status" value="1"/>
</dbReference>
<dbReference type="InterPro" id="IPR007345">
    <property type="entry name" value="Polysacch_pyruvyl_Trfase"/>
</dbReference>
<dbReference type="AlphaFoldDB" id="A0AA41XK78"/>
<evidence type="ECO:0000313" key="2">
    <source>
        <dbReference type="EMBL" id="MCS5727900.1"/>
    </source>
</evidence>
<proteinExistence type="predicted"/>
<sequence length="356" mass="39273">MPAKKRQLFIVLTGVSGNLGDAVIRRRILNWVRGTGEVHAYLGRTTPGWVEQIALTPDEHSYDAQSRKAWLKKLVFGRGPRAWIFDPGEVPLGRAHLKSELVFLVIAALVRIRGGKIIRPPRAVGEYDRLVGALYRWSARLSQEVLWRDKASLALMKVGKLVPDTAFSEPRVAGEPFAERKIIIVSLRGKRPYPDAAWFDAVRAVAAETGFRVNVVSQVDEDETRSAEIAAQLGEEIADYLPWGTRSDAEQEQYVRDLYQRTALVISDRLHVLILAALAGAIPSEAVSKPKPKVEQHFGVAGYPGTTLDTSGASAAEIADFLTRQLDRSAELDAALTSANARLATEIARIRSLLEH</sequence>
<protein>
    <recommendedName>
        <fullName evidence="1">Polysaccharide pyruvyl transferase domain-containing protein</fullName>
    </recommendedName>
</protein>
<dbReference type="PANTHER" id="PTHR36836:SF1">
    <property type="entry name" value="COLANIC ACID BIOSYNTHESIS PROTEIN WCAK"/>
    <property type="match status" value="1"/>
</dbReference>